<feature type="non-terminal residue" evidence="1">
    <location>
        <position position="182"/>
    </location>
</feature>
<reference evidence="1" key="1">
    <citation type="submission" date="2022-07" db="EMBL/GenBank/DDBJ databases">
        <title>Phylogenomic reconstructions and comparative analyses of Kickxellomycotina fungi.</title>
        <authorList>
            <person name="Reynolds N.K."/>
            <person name="Stajich J.E."/>
            <person name="Barry K."/>
            <person name="Grigoriev I.V."/>
            <person name="Crous P."/>
            <person name="Smith M.E."/>
        </authorList>
    </citation>
    <scope>NUCLEOTIDE SEQUENCE</scope>
    <source>
        <strain evidence="1">CBS 190363</strain>
    </source>
</reference>
<dbReference type="EMBL" id="JANBVB010001279">
    <property type="protein sequence ID" value="KAJ2890618.1"/>
    <property type="molecule type" value="Genomic_DNA"/>
</dbReference>
<keyword evidence="2" id="KW-1185">Reference proteome</keyword>
<organism evidence="1 2">
    <name type="scientific">Coemansia aciculifera</name>
    <dbReference type="NCBI Taxonomy" id="417176"/>
    <lineage>
        <taxon>Eukaryota</taxon>
        <taxon>Fungi</taxon>
        <taxon>Fungi incertae sedis</taxon>
        <taxon>Zoopagomycota</taxon>
        <taxon>Kickxellomycotina</taxon>
        <taxon>Kickxellomycetes</taxon>
        <taxon>Kickxellales</taxon>
        <taxon>Kickxellaceae</taxon>
        <taxon>Coemansia</taxon>
    </lineage>
</organism>
<protein>
    <submittedName>
        <fullName evidence="1">Uncharacterized protein</fullName>
    </submittedName>
</protein>
<name>A0ACC1LZN1_9FUNG</name>
<evidence type="ECO:0000313" key="2">
    <source>
        <dbReference type="Proteomes" id="UP001139981"/>
    </source>
</evidence>
<accession>A0ACC1LZN1</accession>
<sequence>AARDPNGEWWELVDEETGVPYYYNSTTGATEWDPPDCATIVPFHALLTSSVGKRLSIVVSNRGSMAFTSEHVDMLTRKASRASLRSATDGHVSRKNSIAVSGSRHRRMTSAVVIEPVCAELEQSAMPDGASSPADSAQSLGDCDSGRRSSLTDTQHRLESGTRAAASPESKEQHRLSTQRHS</sequence>
<proteinExistence type="predicted"/>
<evidence type="ECO:0000313" key="1">
    <source>
        <dbReference type="EMBL" id="KAJ2890618.1"/>
    </source>
</evidence>
<feature type="non-terminal residue" evidence="1">
    <location>
        <position position="1"/>
    </location>
</feature>
<gene>
    <name evidence="1" type="ORF">IWW38_004037</name>
</gene>
<dbReference type="Proteomes" id="UP001139981">
    <property type="component" value="Unassembled WGS sequence"/>
</dbReference>
<comment type="caution">
    <text evidence="1">The sequence shown here is derived from an EMBL/GenBank/DDBJ whole genome shotgun (WGS) entry which is preliminary data.</text>
</comment>